<accession>A0AAW2WXQ1</accession>
<comment type="caution">
    <text evidence="2">The sequence shown here is derived from an EMBL/GenBank/DDBJ whole genome shotgun (WGS) entry which is preliminary data.</text>
</comment>
<sequence>MKGRPPLWLFFLMRWVVIPEDRRLLAPLAREDLERKTALYLLKGIAACETLFARYQGSLQWFLWTPQVRRWKKK</sequence>
<dbReference type="AlphaFoldDB" id="A0AAW2WXQ1"/>
<evidence type="ECO:0000256" key="1">
    <source>
        <dbReference type="SAM" id="SignalP"/>
    </source>
</evidence>
<dbReference type="EMBL" id="JACGWN010000006">
    <property type="protein sequence ID" value="KAL0445709.1"/>
    <property type="molecule type" value="Genomic_DNA"/>
</dbReference>
<proteinExistence type="predicted"/>
<reference evidence="2" key="2">
    <citation type="journal article" date="2024" name="Plant">
        <title>Genomic evolution and insights into agronomic trait innovations of Sesamum species.</title>
        <authorList>
            <person name="Miao H."/>
            <person name="Wang L."/>
            <person name="Qu L."/>
            <person name="Liu H."/>
            <person name="Sun Y."/>
            <person name="Le M."/>
            <person name="Wang Q."/>
            <person name="Wei S."/>
            <person name="Zheng Y."/>
            <person name="Lin W."/>
            <person name="Duan Y."/>
            <person name="Cao H."/>
            <person name="Xiong S."/>
            <person name="Wang X."/>
            <person name="Wei L."/>
            <person name="Li C."/>
            <person name="Ma Q."/>
            <person name="Ju M."/>
            <person name="Zhao R."/>
            <person name="Li G."/>
            <person name="Mu C."/>
            <person name="Tian Q."/>
            <person name="Mei H."/>
            <person name="Zhang T."/>
            <person name="Gao T."/>
            <person name="Zhang H."/>
        </authorList>
    </citation>
    <scope>NUCLEOTIDE SEQUENCE</scope>
    <source>
        <strain evidence="2">KEN1</strain>
    </source>
</reference>
<evidence type="ECO:0000313" key="2">
    <source>
        <dbReference type="EMBL" id="KAL0445709.1"/>
    </source>
</evidence>
<organism evidence="2">
    <name type="scientific">Sesamum latifolium</name>
    <dbReference type="NCBI Taxonomy" id="2727402"/>
    <lineage>
        <taxon>Eukaryota</taxon>
        <taxon>Viridiplantae</taxon>
        <taxon>Streptophyta</taxon>
        <taxon>Embryophyta</taxon>
        <taxon>Tracheophyta</taxon>
        <taxon>Spermatophyta</taxon>
        <taxon>Magnoliopsida</taxon>
        <taxon>eudicotyledons</taxon>
        <taxon>Gunneridae</taxon>
        <taxon>Pentapetalae</taxon>
        <taxon>asterids</taxon>
        <taxon>lamiids</taxon>
        <taxon>Lamiales</taxon>
        <taxon>Pedaliaceae</taxon>
        <taxon>Sesamum</taxon>
    </lineage>
</organism>
<protein>
    <submittedName>
        <fullName evidence="2">Uncharacterized protein</fullName>
    </submittedName>
</protein>
<name>A0AAW2WXQ1_9LAMI</name>
<gene>
    <name evidence="2" type="ORF">Slati_1698800</name>
</gene>
<keyword evidence="1" id="KW-0732">Signal</keyword>
<feature type="signal peptide" evidence="1">
    <location>
        <begin position="1"/>
        <end position="19"/>
    </location>
</feature>
<feature type="chain" id="PRO_5043486847" evidence="1">
    <location>
        <begin position="20"/>
        <end position="74"/>
    </location>
</feature>
<reference evidence="2" key="1">
    <citation type="submission" date="2020-06" db="EMBL/GenBank/DDBJ databases">
        <authorList>
            <person name="Li T."/>
            <person name="Hu X."/>
            <person name="Zhang T."/>
            <person name="Song X."/>
            <person name="Zhang H."/>
            <person name="Dai N."/>
            <person name="Sheng W."/>
            <person name="Hou X."/>
            <person name="Wei L."/>
        </authorList>
    </citation>
    <scope>NUCLEOTIDE SEQUENCE</scope>
    <source>
        <strain evidence="2">KEN1</strain>
        <tissue evidence="2">Leaf</tissue>
    </source>
</reference>